<evidence type="ECO:0000313" key="3">
    <source>
        <dbReference type="Proteomes" id="UP000807025"/>
    </source>
</evidence>
<sequence length="459" mass="50493">MYPDIEYPRPSSGLSTSFFAIEPSYGYSSKIHKQLKHDKSIKSFYYSIVIGKPAALSGTYNSNVTTVRPFGTTIINSSPPRPPRSEGLDKTPTPFKRDVQLQPLDDHSDAGASDAFLQRPASASSTTSAPRKIRPVVLHPALQLYYLQMQQAIRQTSHPKVISAEAFRLASFLTYSPTSSPDLDLTPKGNGRTTAETFTRESNTIKDVATRLIIAGIADTRYVRTLALVAHDTVMELMWTDIHLKQALEVSLIDQATTTFNNSWGSQTNHGILASETGLDHHSGVPLKFQTVRSQVMNTSAFLGSLFAVGLLPFEKLEECVSTLLQTISELINHKDATCGSSPPVACFYLRGLYLLLLHATTGCMAFYPKQIGFLSYLRDILVGYGTGISTDDSAFKVMERRWLIETCNVLDAALHPPASWRATTANVCYRWNPSLQCSSLSGLADSCSVFTPSFIISR</sequence>
<dbReference type="AlphaFoldDB" id="A0A9P5ZKV5"/>
<evidence type="ECO:0000313" key="2">
    <source>
        <dbReference type="EMBL" id="KAF9488923.1"/>
    </source>
</evidence>
<comment type="caution">
    <text evidence="2">The sequence shown here is derived from an EMBL/GenBank/DDBJ whole genome shotgun (WGS) entry which is preliminary data.</text>
</comment>
<feature type="region of interest" description="Disordered" evidence="1">
    <location>
        <begin position="71"/>
        <end position="96"/>
    </location>
</feature>
<reference evidence="2" key="1">
    <citation type="submission" date="2020-11" db="EMBL/GenBank/DDBJ databases">
        <authorList>
            <consortium name="DOE Joint Genome Institute"/>
            <person name="Ahrendt S."/>
            <person name="Riley R."/>
            <person name="Andreopoulos W."/>
            <person name="Labutti K."/>
            <person name="Pangilinan J."/>
            <person name="Ruiz-Duenas F.J."/>
            <person name="Barrasa J.M."/>
            <person name="Sanchez-Garcia M."/>
            <person name="Camarero S."/>
            <person name="Miyauchi S."/>
            <person name="Serrano A."/>
            <person name="Linde D."/>
            <person name="Babiker R."/>
            <person name="Drula E."/>
            <person name="Ayuso-Fernandez I."/>
            <person name="Pacheco R."/>
            <person name="Padilla G."/>
            <person name="Ferreira P."/>
            <person name="Barriuso J."/>
            <person name="Kellner H."/>
            <person name="Castanera R."/>
            <person name="Alfaro M."/>
            <person name="Ramirez L."/>
            <person name="Pisabarro A.G."/>
            <person name="Kuo A."/>
            <person name="Tritt A."/>
            <person name="Lipzen A."/>
            <person name="He G."/>
            <person name="Yan M."/>
            <person name="Ng V."/>
            <person name="Cullen D."/>
            <person name="Martin F."/>
            <person name="Rosso M.-N."/>
            <person name="Henrissat B."/>
            <person name="Hibbett D."/>
            <person name="Martinez A.T."/>
            <person name="Grigoriev I.V."/>
        </authorList>
    </citation>
    <scope>NUCLEOTIDE SEQUENCE</scope>
    <source>
        <strain evidence="2">ATCC 90797</strain>
    </source>
</reference>
<accession>A0A9P5ZKV5</accession>
<feature type="compositionally biased region" description="Basic and acidic residues" evidence="1">
    <location>
        <begin position="83"/>
        <end position="96"/>
    </location>
</feature>
<gene>
    <name evidence="2" type="ORF">BDN71DRAFT_1499309</name>
</gene>
<evidence type="ECO:0000256" key="1">
    <source>
        <dbReference type="SAM" id="MobiDB-lite"/>
    </source>
</evidence>
<dbReference type="OrthoDB" id="2800280at2759"/>
<name>A0A9P5ZKV5_PLEER</name>
<protein>
    <submittedName>
        <fullName evidence="2">Uncharacterized protein</fullName>
    </submittedName>
</protein>
<keyword evidence="3" id="KW-1185">Reference proteome</keyword>
<organism evidence="2 3">
    <name type="scientific">Pleurotus eryngii</name>
    <name type="common">Boletus of the steppes</name>
    <dbReference type="NCBI Taxonomy" id="5323"/>
    <lineage>
        <taxon>Eukaryota</taxon>
        <taxon>Fungi</taxon>
        <taxon>Dikarya</taxon>
        <taxon>Basidiomycota</taxon>
        <taxon>Agaricomycotina</taxon>
        <taxon>Agaricomycetes</taxon>
        <taxon>Agaricomycetidae</taxon>
        <taxon>Agaricales</taxon>
        <taxon>Pleurotineae</taxon>
        <taxon>Pleurotaceae</taxon>
        <taxon>Pleurotus</taxon>
    </lineage>
</organism>
<dbReference type="EMBL" id="MU154691">
    <property type="protein sequence ID" value="KAF9488923.1"/>
    <property type="molecule type" value="Genomic_DNA"/>
</dbReference>
<proteinExistence type="predicted"/>
<dbReference type="Proteomes" id="UP000807025">
    <property type="component" value="Unassembled WGS sequence"/>
</dbReference>